<accession>A0A0V1FWC0</accession>
<comment type="caution">
    <text evidence="1">The sequence shown here is derived from an EMBL/GenBank/DDBJ whole genome shotgun (WGS) entry which is preliminary data.</text>
</comment>
<evidence type="ECO:0000313" key="2">
    <source>
        <dbReference type="Proteomes" id="UP000054995"/>
    </source>
</evidence>
<dbReference type="EMBL" id="JYDT01000022">
    <property type="protein sequence ID" value="KRY90346.1"/>
    <property type="molecule type" value="Genomic_DNA"/>
</dbReference>
<sequence length="121" mass="13507">MVALYAIVKHMFDILLVARNSKKQRFKQQKLINQLDVSIEFSFPTVKNRNGIIQKFDSPSDIDINAAFHREVEVNFRVMLKDDMDAGSCQDVIGSYSPLCNLIGLIVDDSFNSASSGGHAV</sequence>
<protein>
    <submittedName>
        <fullName evidence="1">Uncharacterized protein</fullName>
    </submittedName>
</protein>
<dbReference type="OrthoDB" id="10385805at2759"/>
<organism evidence="1 2">
    <name type="scientific">Trichinella pseudospiralis</name>
    <name type="common">Parasitic roundworm</name>
    <dbReference type="NCBI Taxonomy" id="6337"/>
    <lineage>
        <taxon>Eukaryota</taxon>
        <taxon>Metazoa</taxon>
        <taxon>Ecdysozoa</taxon>
        <taxon>Nematoda</taxon>
        <taxon>Enoplea</taxon>
        <taxon>Dorylaimia</taxon>
        <taxon>Trichinellida</taxon>
        <taxon>Trichinellidae</taxon>
        <taxon>Trichinella</taxon>
    </lineage>
</organism>
<keyword evidence="2" id="KW-1185">Reference proteome</keyword>
<evidence type="ECO:0000313" key="1">
    <source>
        <dbReference type="EMBL" id="KRY90346.1"/>
    </source>
</evidence>
<proteinExistence type="predicted"/>
<name>A0A0V1FWC0_TRIPS</name>
<reference evidence="1 2" key="1">
    <citation type="submission" date="2015-01" db="EMBL/GenBank/DDBJ databases">
        <title>Evolution of Trichinella species and genotypes.</title>
        <authorList>
            <person name="Korhonen P.K."/>
            <person name="Edoardo P."/>
            <person name="Giuseppe L.R."/>
            <person name="Gasser R.B."/>
        </authorList>
    </citation>
    <scope>NUCLEOTIDE SEQUENCE [LARGE SCALE GENOMIC DNA]</scope>
    <source>
        <strain evidence="1">ISS470</strain>
    </source>
</reference>
<dbReference type="AlphaFoldDB" id="A0A0V1FWC0"/>
<gene>
    <name evidence="1" type="ORF">T4D_3504</name>
</gene>
<dbReference type="Proteomes" id="UP000054995">
    <property type="component" value="Unassembled WGS sequence"/>
</dbReference>